<dbReference type="Gene3D" id="3.90.79.10">
    <property type="entry name" value="Nucleoside Triphosphate Pyrophosphohydrolase"/>
    <property type="match status" value="1"/>
</dbReference>
<evidence type="ECO:0000259" key="12">
    <source>
        <dbReference type="PROSITE" id="PS51462"/>
    </source>
</evidence>
<evidence type="ECO:0000256" key="6">
    <source>
        <dbReference type="ARBA" id="ARBA00022842"/>
    </source>
</evidence>
<keyword evidence="14" id="KW-1185">Reference proteome</keyword>
<dbReference type="InterPro" id="IPR056375">
    <property type="entry name" value="Idi_bact"/>
</dbReference>
<dbReference type="CDD" id="cd02885">
    <property type="entry name" value="NUDIX_IPP_Isomerase"/>
    <property type="match status" value="1"/>
</dbReference>
<evidence type="ECO:0000256" key="2">
    <source>
        <dbReference type="ARBA" id="ARBA00007579"/>
    </source>
</evidence>
<dbReference type="UniPathway" id="UPA00059">
    <property type="reaction ID" value="UER00104"/>
</dbReference>
<dbReference type="Pfam" id="PF00293">
    <property type="entry name" value="NUDIX"/>
    <property type="match status" value="1"/>
</dbReference>
<dbReference type="Proteomes" id="UP000297597">
    <property type="component" value="Unassembled WGS sequence"/>
</dbReference>
<keyword evidence="6" id="KW-0460">Magnesium</keyword>
<organism evidence="13 14">
    <name type="scientific">Pelotomaculum propionicicum</name>
    <dbReference type="NCBI Taxonomy" id="258475"/>
    <lineage>
        <taxon>Bacteria</taxon>
        <taxon>Bacillati</taxon>
        <taxon>Bacillota</taxon>
        <taxon>Clostridia</taxon>
        <taxon>Eubacteriales</taxon>
        <taxon>Desulfotomaculaceae</taxon>
        <taxon>Pelotomaculum</taxon>
    </lineage>
</organism>
<dbReference type="NCBIfam" id="TIGR02150">
    <property type="entry name" value="IPP_isom_1"/>
    <property type="match status" value="1"/>
</dbReference>
<keyword evidence="5" id="KW-0479">Metal-binding</keyword>
<dbReference type="GO" id="GO:0050992">
    <property type="term" value="P:dimethylallyl diphosphate biosynthetic process"/>
    <property type="evidence" value="ECO:0007669"/>
    <property type="project" value="UniProtKB-UniPathway"/>
</dbReference>
<keyword evidence="7" id="KW-0464">Manganese</keyword>
<protein>
    <recommendedName>
        <fullName evidence="3 10">Isopentenyl-diphosphate delta-isomerase</fullName>
        <ecNumber evidence="3 10">5.3.3.2</ecNumber>
    </recommendedName>
</protein>
<gene>
    <name evidence="13" type="primary">idi_2</name>
    <name evidence="13" type="ORF">Pmgp_02075</name>
</gene>
<dbReference type="EC" id="5.3.3.2" evidence="3 10"/>
<feature type="domain" description="Nudix hydrolase" evidence="12">
    <location>
        <begin position="28"/>
        <end position="158"/>
    </location>
</feature>
<comment type="similarity">
    <text evidence="2">Belongs to the IPP isomerase type 1 family.</text>
</comment>
<dbReference type="PROSITE" id="PS51462">
    <property type="entry name" value="NUDIX"/>
    <property type="match status" value="1"/>
</dbReference>
<evidence type="ECO:0000256" key="9">
    <source>
        <dbReference type="ARBA" id="ARBA00023235"/>
    </source>
</evidence>
<dbReference type="OrthoDB" id="9810449at2"/>
<dbReference type="InterPro" id="IPR015797">
    <property type="entry name" value="NUDIX_hydrolase-like_dom_sf"/>
</dbReference>
<dbReference type="EMBL" id="QFFZ01000020">
    <property type="protein sequence ID" value="TEB10908.1"/>
    <property type="molecule type" value="Genomic_DNA"/>
</dbReference>
<dbReference type="SUPFAM" id="SSF55811">
    <property type="entry name" value="Nudix"/>
    <property type="match status" value="1"/>
</dbReference>
<dbReference type="GO" id="GO:0009240">
    <property type="term" value="P:isopentenyl diphosphate biosynthetic process"/>
    <property type="evidence" value="ECO:0007669"/>
    <property type="project" value="TreeGrafter"/>
</dbReference>
<evidence type="ECO:0000256" key="7">
    <source>
        <dbReference type="ARBA" id="ARBA00023211"/>
    </source>
</evidence>
<dbReference type="RefSeq" id="WP_134213913.1">
    <property type="nucleotide sequence ID" value="NZ_QFFZ01000020.1"/>
</dbReference>
<dbReference type="GO" id="GO:0004452">
    <property type="term" value="F:isopentenyl-diphosphate delta-isomerase activity"/>
    <property type="evidence" value="ECO:0007669"/>
    <property type="project" value="UniProtKB-UniRule"/>
</dbReference>
<feature type="active site" evidence="11">
    <location>
        <position position="65"/>
    </location>
</feature>
<keyword evidence="8" id="KW-0414">Isoprene biosynthesis</keyword>
<comment type="caution">
    <text evidence="13">The sequence shown here is derived from an EMBL/GenBank/DDBJ whole genome shotgun (WGS) entry which is preliminary data.</text>
</comment>
<comment type="pathway">
    <text evidence="1">Isoprenoid biosynthesis; dimethylallyl diphosphate biosynthesis; dimethylallyl diphosphate from isopentenyl diphosphate: step 1/1.</text>
</comment>
<evidence type="ECO:0000256" key="4">
    <source>
        <dbReference type="ARBA" id="ARBA00022490"/>
    </source>
</evidence>
<accession>A0A4Y7RPH4</accession>
<evidence type="ECO:0000256" key="3">
    <source>
        <dbReference type="ARBA" id="ARBA00012057"/>
    </source>
</evidence>
<dbReference type="NCBIfam" id="NF002995">
    <property type="entry name" value="PRK03759.1"/>
    <property type="match status" value="1"/>
</dbReference>
<evidence type="ECO:0000313" key="13">
    <source>
        <dbReference type="EMBL" id="TEB10908.1"/>
    </source>
</evidence>
<evidence type="ECO:0000256" key="5">
    <source>
        <dbReference type="ARBA" id="ARBA00022723"/>
    </source>
</evidence>
<dbReference type="GO" id="GO:0005737">
    <property type="term" value="C:cytoplasm"/>
    <property type="evidence" value="ECO:0007669"/>
    <property type="project" value="TreeGrafter"/>
</dbReference>
<dbReference type="AlphaFoldDB" id="A0A4Y7RPH4"/>
<sequence>MQEYVTLVDENDNVVGVAEKIDAHRNPKLHRAFSIFIVNSKDELLIQQRAEGKYHCPGMWANTCCGHPRPGESLEVAAHRRLREEMGFDTGMVKVFSFIYKTDFENGLTEKEYDHVFVGRWDGTPNINLDEAADYKWIPKDLLEEDIKKNPQIYGSNP</sequence>
<evidence type="ECO:0000313" key="14">
    <source>
        <dbReference type="Proteomes" id="UP000297597"/>
    </source>
</evidence>
<dbReference type="PIRSF" id="PIRSF018427">
    <property type="entry name" value="Isopntndiph_ism"/>
    <property type="match status" value="1"/>
</dbReference>
<dbReference type="PANTHER" id="PTHR10885:SF0">
    <property type="entry name" value="ISOPENTENYL-DIPHOSPHATE DELTA-ISOMERASE"/>
    <property type="match status" value="1"/>
</dbReference>
<name>A0A4Y7RPH4_9FIRM</name>
<reference evidence="13 14" key="1">
    <citation type="journal article" date="2018" name="Environ. Microbiol.">
        <title>Novel energy conservation strategies and behaviour of Pelotomaculum schinkii driving syntrophic propionate catabolism.</title>
        <authorList>
            <person name="Hidalgo-Ahumada C.A.P."/>
            <person name="Nobu M.K."/>
            <person name="Narihiro T."/>
            <person name="Tamaki H."/>
            <person name="Liu W.T."/>
            <person name="Kamagata Y."/>
            <person name="Stams A.J.M."/>
            <person name="Imachi H."/>
            <person name="Sousa D.Z."/>
        </authorList>
    </citation>
    <scope>NUCLEOTIDE SEQUENCE [LARGE SCALE GENOMIC DNA]</scope>
    <source>
        <strain evidence="13 14">MGP</strain>
    </source>
</reference>
<dbReference type="InterPro" id="IPR000086">
    <property type="entry name" value="NUDIX_hydrolase_dom"/>
</dbReference>
<dbReference type="InterPro" id="IPR011876">
    <property type="entry name" value="IsopentenylPP_isomerase_typ1"/>
</dbReference>
<evidence type="ECO:0000256" key="10">
    <source>
        <dbReference type="NCBIfam" id="TIGR02150"/>
    </source>
</evidence>
<dbReference type="HAMAP" id="MF_00202">
    <property type="entry name" value="Idi"/>
    <property type="match status" value="1"/>
</dbReference>
<keyword evidence="4" id="KW-0963">Cytoplasm</keyword>
<dbReference type="GO" id="GO:0046872">
    <property type="term" value="F:metal ion binding"/>
    <property type="evidence" value="ECO:0007669"/>
    <property type="project" value="UniProtKB-KW"/>
</dbReference>
<evidence type="ECO:0000256" key="11">
    <source>
        <dbReference type="PIRSR" id="PIRSR018427-1"/>
    </source>
</evidence>
<dbReference type="PANTHER" id="PTHR10885">
    <property type="entry name" value="ISOPENTENYL-DIPHOSPHATE DELTA-ISOMERASE"/>
    <property type="match status" value="1"/>
</dbReference>
<evidence type="ECO:0000256" key="8">
    <source>
        <dbReference type="ARBA" id="ARBA00023229"/>
    </source>
</evidence>
<proteinExistence type="inferred from homology"/>
<evidence type="ECO:0000256" key="1">
    <source>
        <dbReference type="ARBA" id="ARBA00004826"/>
    </source>
</evidence>
<keyword evidence="9 13" id="KW-0413">Isomerase</keyword>
<feature type="active site" evidence="11">
    <location>
        <position position="112"/>
    </location>
</feature>